<evidence type="ECO:0000313" key="5">
    <source>
        <dbReference type="Proteomes" id="UP000188268"/>
    </source>
</evidence>
<keyword evidence="2 4" id="KW-0808">Transferase</keyword>
<protein>
    <submittedName>
        <fullName evidence="4">Transferase</fullName>
    </submittedName>
</protein>
<dbReference type="PANTHER" id="PTHR31623:SF122">
    <property type="entry name" value="HXXXD-TYPE ACYL-TRANSFERASE FAMILY PROTEIN"/>
    <property type="match status" value="1"/>
</dbReference>
<dbReference type="AlphaFoldDB" id="A0A1R3HE21"/>
<dbReference type="STRING" id="210143.A0A1R3HE21"/>
<sequence length="363" mass="40475">MIKDQIADQGEVARKRSQKLKKSLSETLTRFYPFAGRLSSSSLSIDCNDQGVKYVETRVKCRLQDIQPDGDQSLAKLMPPPATTGTESLVRVKVNFFECGGMAIGITISHKVGDVSTMKLFINTWAAMTQQGSISDAVPDFTTIPSLFPTMDFPGKPPQYQEVAFRRLVFDASKIPMLKAQVASKEVAQPSRVEAVVALLWKCARAAATTNRAQITTSTLEEETELSELQSLVKQIRDGMRDQFSESCMRKLQGSDGFSEITAALTRSGSLMSQGDDFDIYTCTSWCKFQLYESADFGWGKPKWVTYFIQYYLLNLPNTFVLMDSSDGEGIEARVTMDEDEMPFFECNQELLAFASVNPCVQL</sequence>
<evidence type="ECO:0000313" key="4">
    <source>
        <dbReference type="EMBL" id="OMO68587.1"/>
    </source>
</evidence>
<evidence type="ECO:0000256" key="2">
    <source>
        <dbReference type="ARBA" id="ARBA00022679"/>
    </source>
</evidence>
<dbReference type="InterPro" id="IPR023213">
    <property type="entry name" value="CAT-like_dom_sf"/>
</dbReference>
<proteinExistence type="inferred from homology"/>
<dbReference type="EMBL" id="AWWV01012185">
    <property type="protein sequence ID" value="OMO68587.1"/>
    <property type="molecule type" value="Genomic_DNA"/>
</dbReference>
<dbReference type="GO" id="GO:0016746">
    <property type="term" value="F:acyltransferase activity"/>
    <property type="evidence" value="ECO:0007669"/>
    <property type="project" value="UniProtKB-KW"/>
</dbReference>
<dbReference type="Proteomes" id="UP000188268">
    <property type="component" value="Unassembled WGS sequence"/>
</dbReference>
<dbReference type="Gene3D" id="3.30.559.10">
    <property type="entry name" value="Chloramphenicol acetyltransferase-like domain"/>
    <property type="match status" value="3"/>
</dbReference>
<reference evidence="4 5" key="1">
    <citation type="submission" date="2013-09" db="EMBL/GenBank/DDBJ databases">
        <title>Corchorus capsularis genome sequencing.</title>
        <authorList>
            <person name="Alam M."/>
            <person name="Haque M.S."/>
            <person name="Islam M.S."/>
            <person name="Emdad E.M."/>
            <person name="Islam M.M."/>
            <person name="Ahmed B."/>
            <person name="Halim A."/>
            <person name="Hossen Q.M.M."/>
            <person name="Hossain M.Z."/>
            <person name="Ahmed R."/>
            <person name="Khan M.M."/>
            <person name="Islam R."/>
            <person name="Rashid M.M."/>
            <person name="Khan S.A."/>
            <person name="Rahman M.S."/>
            <person name="Alam M."/>
        </authorList>
    </citation>
    <scope>NUCLEOTIDE SEQUENCE [LARGE SCALE GENOMIC DNA]</scope>
    <source>
        <strain evidence="5">cv. CVL-1</strain>
        <tissue evidence="4">Whole seedling</tissue>
    </source>
</reference>
<gene>
    <name evidence="4" type="ORF">CCACVL1_19891</name>
</gene>
<name>A0A1R3HE21_COCAP</name>
<dbReference type="OrthoDB" id="1932220at2759"/>
<dbReference type="Gramene" id="OMO68587">
    <property type="protein sequence ID" value="OMO68587"/>
    <property type="gene ID" value="CCACVL1_19891"/>
</dbReference>
<keyword evidence="5" id="KW-1185">Reference proteome</keyword>
<keyword evidence="3" id="KW-0012">Acyltransferase</keyword>
<comment type="caution">
    <text evidence="4">The sequence shown here is derived from an EMBL/GenBank/DDBJ whole genome shotgun (WGS) entry which is preliminary data.</text>
</comment>
<accession>A0A1R3HE21</accession>
<organism evidence="4 5">
    <name type="scientific">Corchorus capsularis</name>
    <name type="common">Jute</name>
    <dbReference type="NCBI Taxonomy" id="210143"/>
    <lineage>
        <taxon>Eukaryota</taxon>
        <taxon>Viridiplantae</taxon>
        <taxon>Streptophyta</taxon>
        <taxon>Embryophyta</taxon>
        <taxon>Tracheophyta</taxon>
        <taxon>Spermatophyta</taxon>
        <taxon>Magnoliopsida</taxon>
        <taxon>eudicotyledons</taxon>
        <taxon>Gunneridae</taxon>
        <taxon>Pentapetalae</taxon>
        <taxon>rosids</taxon>
        <taxon>malvids</taxon>
        <taxon>Malvales</taxon>
        <taxon>Malvaceae</taxon>
        <taxon>Grewioideae</taxon>
        <taxon>Apeibeae</taxon>
        <taxon>Corchorus</taxon>
    </lineage>
</organism>
<dbReference type="Pfam" id="PF02458">
    <property type="entry name" value="Transferase"/>
    <property type="match status" value="2"/>
</dbReference>
<comment type="similarity">
    <text evidence="1">Belongs to the plant acyltransferase family.</text>
</comment>
<dbReference type="PANTHER" id="PTHR31623">
    <property type="entry name" value="F21J9.9"/>
    <property type="match status" value="1"/>
</dbReference>
<evidence type="ECO:0000256" key="1">
    <source>
        <dbReference type="ARBA" id="ARBA00009861"/>
    </source>
</evidence>
<evidence type="ECO:0000256" key="3">
    <source>
        <dbReference type="ARBA" id="ARBA00023315"/>
    </source>
</evidence>